<name>A0ABR1JGE0_9AGAR</name>
<organism evidence="1 2">
    <name type="scientific">Marasmiellus scandens</name>
    <dbReference type="NCBI Taxonomy" id="2682957"/>
    <lineage>
        <taxon>Eukaryota</taxon>
        <taxon>Fungi</taxon>
        <taxon>Dikarya</taxon>
        <taxon>Basidiomycota</taxon>
        <taxon>Agaricomycotina</taxon>
        <taxon>Agaricomycetes</taxon>
        <taxon>Agaricomycetidae</taxon>
        <taxon>Agaricales</taxon>
        <taxon>Marasmiineae</taxon>
        <taxon>Omphalotaceae</taxon>
        <taxon>Marasmiellus</taxon>
    </lineage>
</organism>
<dbReference type="Proteomes" id="UP001498398">
    <property type="component" value="Unassembled WGS sequence"/>
</dbReference>
<accession>A0ABR1JGE0</accession>
<reference evidence="1 2" key="1">
    <citation type="submission" date="2024-01" db="EMBL/GenBank/DDBJ databases">
        <title>A draft genome for the cacao thread blight pathogen Marasmiellus scandens.</title>
        <authorList>
            <person name="Baruah I.K."/>
            <person name="Leung J."/>
            <person name="Bukari Y."/>
            <person name="Amoako-Attah I."/>
            <person name="Meinhardt L.W."/>
            <person name="Bailey B.A."/>
            <person name="Cohen S.P."/>
        </authorList>
    </citation>
    <scope>NUCLEOTIDE SEQUENCE [LARGE SCALE GENOMIC DNA]</scope>
    <source>
        <strain evidence="1 2">GH-19</strain>
    </source>
</reference>
<dbReference type="EMBL" id="JBANRG010000014">
    <property type="protein sequence ID" value="KAK7460831.1"/>
    <property type="molecule type" value="Genomic_DNA"/>
</dbReference>
<proteinExistence type="predicted"/>
<evidence type="ECO:0000313" key="2">
    <source>
        <dbReference type="Proteomes" id="UP001498398"/>
    </source>
</evidence>
<protein>
    <submittedName>
        <fullName evidence="1">Uncharacterized protein</fullName>
    </submittedName>
</protein>
<sequence>MQRPSYLAMNDDPLAALYQHYNVVQIRHTGNQLPAFFDMPIVRDAHMPTHVLAVTQTTNSYSTIPPLMIPVDFNMYSDGFRVSIIPTPLPGTASPVPIVNGSSAMVSLPVVPISVPHVQSLPLLLLFGLGLERNTNALALRMLPSEVVAEFPNAATMAQLMARLDDRHFKRRLEFNQGMWQNVLALDLRDITLLNLIRTAWNITAEARGLRMQGQWR</sequence>
<keyword evidence="2" id="KW-1185">Reference proteome</keyword>
<comment type="caution">
    <text evidence="1">The sequence shown here is derived from an EMBL/GenBank/DDBJ whole genome shotgun (WGS) entry which is preliminary data.</text>
</comment>
<gene>
    <name evidence="1" type="ORF">VKT23_008760</name>
</gene>
<evidence type="ECO:0000313" key="1">
    <source>
        <dbReference type="EMBL" id="KAK7460831.1"/>
    </source>
</evidence>